<dbReference type="InterPro" id="IPR023395">
    <property type="entry name" value="MCP_dom_sf"/>
</dbReference>
<dbReference type="PANTHER" id="PTHR45758">
    <property type="entry name" value="MITOFERRIN-1-RELATED"/>
    <property type="match status" value="1"/>
</dbReference>
<keyword evidence="5 11" id="KW-1133">Transmembrane helix</keyword>
<evidence type="ECO:0000256" key="4">
    <source>
        <dbReference type="ARBA" id="ARBA00022692"/>
    </source>
</evidence>
<dbReference type="Gene3D" id="1.50.40.10">
    <property type="entry name" value="Mitochondrial carrier domain"/>
    <property type="match status" value="2"/>
</dbReference>
<evidence type="ECO:0000256" key="9">
    <source>
        <dbReference type="RuleBase" id="RU000488"/>
    </source>
</evidence>
<dbReference type="AlphaFoldDB" id="A0A1Y2GKD6"/>
<dbReference type="Pfam" id="PF00153">
    <property type="entry name" value="Mito_carr"/>
    <property type="match status" value="3"/>
</dbReference>
<feature type="repeat" description="Solcar" evidence="8">
    <location>
        <begin position="278"/>
        <end position="366"/>
    </location>
</feature>
<dbReference type="EMBL" id="MCFF01000023">
    <property type="protein sequence ID" value="ORZ13446.1"/>
    <property type="molecule type" value="Genomic_DNA"/>
</dbReference>
<dbReference type="GO" id="GO:0031966">
    <property type="term" value="C:mitochondrial membrane"/>
    <property type="evidence" value="ECO:0007669"/>
    <property type="project" value="UniProtKB-SubCell"/>
</dbReference>
<dbReference type="InParanoid" id="A0A1Y2GKD6"/>
<feature type="transmembrane region" description="Helical" evidence="11">
    <location>
        <begin position="228"/>
        <end position="249"/>
    </location>
</feature>
<dbReference type="PANTHER" id="PTHR45758:SF3">
    <property type="entry name" value="MITOCHONDRIAL SUBSTRATE CARRIER FAMILY PROTEIN E"/>
    <property type="match status" value="1"/>
</dbReference>
<evidence type="ECO:0000256" key="5">
    <source>
        <dbReference type="ARBA" id="ARBA00022989"/>
    </source>
</evidence>
<protein>
    <submittedName>
        <fullName evidence="12">Mitochondrial carrier domain-containing protein</fullName>
    </submittedName>
</protein>
<feature type="repeat" description="Solcar" evidence="8">
    <location>
        <begin position="114"/>
        <end position="257"/>
    </location>
</feature>
<evidence type="ECO:0000313" key="13">
    <source>
        <dbReference type="Proteomes" id="UP000193648"/>
    </source>
</evidence>
<comment type="caution">
    <text evidence="12">The sequence shown here is derived from an EMBL/GenBank/DDBJ whole genome shotgun (WGS) entry which is preliminary data.</text>
</comment>
<evidence type="ECO:0000256" key="3">
    <source>
        <dbReference type="ARBA" id="ARBA00022448"/>
    </source>
</evidence>
<evidence type="ECO:0000256" key="2">
    <source>
        <dbReference type="ARBA" id="ARBA00006375"/>
    </source>
</evidence>
<feature type="transmembrane region" description="Helical" evidence="11">
    <location>
        <begin position="78"/>
        <end position="96"/>
    </location>
</feature>
<evidence type="ECO:0000256" key="7">
    <source>
        <dbReference type="ARBA" id="ARBA00023136"/>
    </source>
</evidence>
<dbReference type="STRING" id="64571.A0A1Y2GKD6"/>
<dbReference type="PROSITE" id="PS50920">
    <property type="entry name" value="SOLCAR"/>
    <property type="match status" value="3"/>
</dbReference>
<name>A0A1Y2GKD6_9FUNG</name>
<dbReference type="GO" id="GO:0005381">
    <property type="term" value="F:iron ion transmembrane transporter activity"/>
    <property type="evidence" value="ECO:0007669"/>
    <property type="project" value="UniProtKB-ARBA"/>
</dbReference>
<dbReference type="SUPFAM" id="SSF103506">
    <property type="entry name" value="Mitochondrial carrier"/>
    <property type="match status" value="1"/>
</dbReference>
<feature type="compositionally biased region" description="Polar residues" evidence="10">
    <location>
        <begin position="171"/>
        <end position="187"/>
    </location>
</feature>
<accession>A0A1Y2GKD6</accession>
<sequence>MTPSTAATKPQGAITGDIHNKDNNTFNTLIASSIAAFTSRLCTHPLDTLKTRVQASNSPLPLLPTFVNLVKNKELYRGLPIALTLSVPALSVYLTAYDLSKDRLSKHFSYFGSNTVINHMASAVVAEISSGLFWTPMEVLKSKQQVENMSSHSLSSLSSIPSAATSASLPKSPQSRSSTGALPSSKTKACHIPTASFSTTRTTATGLRTAVRTFDLAKMIYRQEGLRGFYRGYFITLGVFVPYSIIYFTTYEHLKKMAWREQQRSATIIAEGHEKDTLPFMTIVTCAAVAAGIAGAISNIVDIVKTRWQISVLATAEDNSSTKNIIRQMFRQGGLASFTRGMGARVLWMVPSVTISMSTFEWLKAQGFAA</sequence>
<keyword evidence="13" id="KW-1185">Reference proteome</keyword>
<organism evidence="12 13">
    <name type="scientific">Lobosporangium transversale</name>
    <dbReference type="NCBI Taxonomy" id="64571"/>
    <lineage>
        <taxon>Eukaryota</taxon>
        <taxon>Fungi</taxon>
        <taxon>Fungi incertae sedis</taxon>
        <taxon>Mucoromycota</taxon>
        <taxon>Mortierellomycotina</taxon>
        <taxon>Mortierellomycetes</taxon>
        <taxon>Mortierellales</taxon>
        <taxon>Mortierellaceae</taxon>
        <taxon>Lobosporangium</taxon>
    </lineage>
</organism>
<feature type="transmembrane region" description="Helical" evidence="11">
    <location>
        <begin position="280"/>
        <end position="301"/>
    </location>
</feature>
<evidence type="ECO:0000256" key="10">
    <source>
        <dbReference type="SAM" id="MobiDB-lite"/>
    </source>
</evidence>
<dbReference type="OrthoDB" id="250329at2759"/>
<feature type="transmembrane region" description="Helical" evidence="11">
    <location>
        <begin position="116"/>
        <end position="135"/>
    </location>
</feature>
<evidence type="ECO:0000256" key="1">
    <source>
        <dbReference type="ARBA" id="ARBA00004225"/>
    </source>
</evidence>
<comment type="subcellular location">
    <subcellularLocation>
        <location evidence="1">Mitochondrion membrane</location>
        <topology evidence="1">Multi-pass membrane protein</topology>
    </subcellularLocation>
</comment>
<feature type="repeat" description="Solcar" evidence="8">
    <location>
        <begin position="23"/>
        <end position="103"/>
    </location>
</feature>
<evidence type="ECO:0000256" key="11">
    <source>
        <dbReference type="SAM" id="Phobius"/>
    </source>
</evidence>
<comment type="similarity">
    <text evidence="2 9">Belongs to the mitochondrial carrier (TC 2.A.29) family.</text>
</comment>
<evidence type="ECO:0000256" key="8">
    <source>
        <dbReference type="PROSITE-ProRule" id="PRU00282"/>
    </source>
</evidence>
<keyword evidence="4 8" id="KW-0812">Transmembrane</keyword>
<keyword evidence="6" id="KW-0496">Mitochondrion</keyword>
<reference evidence="12 13" key="1">
    <citation type="submission" date="2016-07" db="EMBL/GenBank/DDBJ databases">
        <title>Pervasive Adenine N6-methylation of Active Genes in Fungi.</title>
        <authorList>
            <consortium name="DOE Joint Genome Institute"/>
            <person name="Mondo S.J."/>
            <person name="Dannebaum R.O."/>
            <person name="Kuo R.C."/>
            <person name="Labutti K."/>
            <person name="Haridas S."/>
            <person name="Kuo A."/>
            <person name="Salamov A."/>
            <person name="Ahrendt S.R."/>
            <person name="Lipzen A."/>
            <person name="Sullivan W."/>
            <person name="Andreopoulos W.B."/>
            <person name="Clum A."/>
            <person name="Lindquist E."/>
            <person name="Daum C."/>
            <person name="Ramamoorthy G.K."/>
            <person name="Gryganskyi A."/>
            <person name="Culley D."/>
            <person name="Magnuson J.K."/>
            <person name="James T.Y."/>
            <person name="O'Malley M.A."/>
            <person name="Stajich J.E."/>
            <person name="Spatafora J.W."/>
            <person name="Visel A."/>
            <person name="Grigoriev I.V."/>
        </authorList>
    </citation>
    <scope>NUCLEOTIDE SEQUENCE [LARGE SCALE GENOMIC DNA]</scope>
    <source>
        <strain evidence="12 13">NRRL 3116</strain>
    </source>
</reference>
<keyword evidence="3 9" id="KW-0813">Transport</keyword>
<feature type="region of interest" description="Disordered" evidence="10">
    <location>
        <begin position="165"/>
        <end position="187"/>
    </location>
</feature>
<evidence type="ECO:0000256" key="6">
    <source>
        <dbReference type="ARBA" id="ARBA00023128"/>
    </source>
</evidence>
<proteinExistence type="inferred from homology"/>
<dbReference type="Proteomes" id="UP000193648">
    <property type="component" value="Unassembled WGS sequence"/>
</dbReference>
<dbReference type="RefSeq" id="XP_021880527.1">
    <property type="nucleotide sequence ID" value="XM_022028879.1"/>
</dbReference>
<dbReference type="GeneID" id="33570722"/>
<dbReference type="InterPro" id="IPR018108">
    <property type="entry name" value="MCP_transmembrane"/>
</dbReference>
<keyword evidence="7 8" id="KW-0472">Membrane</keyword>
<evidence type="ECO:0000313" key="12">
    <source>
        <dbReference type="EMBL" id="ORZ13446.1"/>
    </source>
</evidence>
<gene>
    <name evidence="12" type="ORF">BCR41DRAFT_397284</name>
</gene>